<dbReference type="Proteomes" id="UP000751190">
    <property type="component" value="Unassembled WGS sequence"/>
</dbReference>
<evidence type="ECO:0000256" key="3">
    <source>
        <dbReference type="ARBA" id="ARBA00023163"/>
    </source>
</evidence>
<comment type="subunit">
    <text evidence="5">Component of the RNA polymerase III (Pol III) complex consisting of 17 subunits.</text>
</comment>
<feature type="region of interest" description="Disordered" evidence="6">
    <location>
        <begin position="280"/>
        <end position="310"/>
    </location>
</feature>
<name>A0A8J6C4A5_DIALT</name>
<protein>
    <recommendedName>
        <fullName evidence="5">DNA-directed RNA polymerase III subunit RPC3</fullName>
        <shortName evidence="5">RNA polymerase III subunit C3</shortName>
    </recommendedName>
</protein>
<dbReference type="OMA" id="RAEYSAQ"/>
<comment type="subcellular location">
    <subcellularLocation>
        <location evidence="1 5">Nucleus</location>
    </subcellularLocation>
</comment>
<dbReference type="EMBL" id="JAGTXO010000035">
    <property type="protein sequence ID" value="KAG8460044.1"/>
    <property type="molecule type" value="Genomic_DNA"/>
</dbReference>
<evidence type="ECO:0000259" key="8">
    <source>
        <dbReference type="Pfam" id="PF22536"/>
    </source>
</evidence>
<evidence type="ECO:0000313" key="9">
    <source>
        <dbReference type="EMBL" id="KAG8460044.1"/>
    </source>
</evidence>
<comment type="function">
    <text evidence="5">DNA-dependent RNA polymerase catalyzes the transcription of DNA into RNA using the four ribonucleoside triphosphates as substrates. Specific core component of RNA polymerase III which synthesizes small RNAs, such as 5S rRNA and tRNAs.</text>
</comment>
<sequence>MEPRRVQWVAWSRRLVTALIEDAFGQVVADVAATLAQRGEMPLEALLSATNAAIAAGNASVAAHTARGVREPAPEARLTRRQVCDCLLILIQHGLASYELREREGAVGAMSSTKASKLGAMPTVQRAEAKTGGRTHFYALEPDAVLRRLAFPRMAAHAHWRYGGGVDGELAAALLTALHQRGCVPLDEALDAAVSISLEASDAACGAANGAPSAQAQAERVQLRAQIADAWAALVRDRYIAMVPAYGGAGISGRSTAAGTRAPAALAAVAASRAAGWDGAAPARGRGGRHAPAARGRGVAQATPSSMPSNKLGPGVAAAAIAAASAGTDTRAAASAVARESERAGRPVTKRSRAAVVHDDDDDDDIPAVVGVRADGARAPATKQADGGASQRAQQLWRVDSCQFLREWRHALVAKLAHEKCGAGAGAAVAAWLGLLATEPGGVRESHSQPMMPKTVAERMRDDPLRGGHGLACSGLMLPLPARQPYGNAAGSIGGGLHPGDHADPTLSPADALELVSDTDRLVGALSGLAHEPKLRLLVVAHQPALSDRAHFGSFQPARVHLEYAMEHVRARTVEELVALQLSKEAARLLRILWRGDKADEKVLATHALLPVKGCRALLYRLLAAGYVQLIEVPKSAERTPQRTIYLWGCDMHKATAAAHGALLGMLLRIQQRLSAERARAPPAHAPSAIAPIGVAASGHAITPQQRRNRQVQALERALAEVYTTLLVFSEF</sequence>
<keyword evidence="10" id="KW-1185">Reference proteome</keyword>
<proteinExistence type="inferred from homology"/>
<dbReference type="InterPro" id="IPR039748">
    <property type="entry name" value="RPC3"/>
</dbReference>
<keyword evidence="3 5" id="KW-0804">Transcription</keyword>
<evidence type="ECO:0000256" key="6">
    <source>
        <dbReference type="SAM" id="MobiDB-lite"/>
    </source>
</evidence>
<feature type="domain" description="RNA polymerase III subunit RPC82-related helix-turn-helix" evidence="7">
    <location>
        <begin position="15"/>
        <end position="51"/>
    </location>
</feature>
<feature type="region of interest" description="Disordered" evidence="6">
    <location>
        <begin position="338"/>
        <end position="367"/>
    </location>
</feature>
<feature type="compositionally biased region" description="Low complexity" evidence="6">
    <location>
        <begin position="280"/>
        <end position="300"/>
    </location>
</feature>
<evidence type="ECO:0000256" key="2">
    <source>
        <dbReference type="ARBA" id="ARBA00022478"/>
    </source>
</evidence>
<dbReference type="InterPro" id="IPR013197">
    <property type="entry name" value="RNA_pol_III_RPC82-rel_HTH"/>
</dbReference>
<comment type="caution">
    <text evidence="9">The sequence shown here is derived from an EMBL/GenBank/DDBJ whole genome shotgun (WGS) entry which is preliminary data.</text>
</comment>
<organism evidence="9 10">
    <name type="scientific">Diacronema lutheri</name>
    <name type="common">Unicellular marine alga</name>
    <name type="synonym">Monochrysis lutheri</name>
    <dbReference type="NCBI Taxonomy" id="2081491"/>
    <lineage>
        <taxon>Eukaryota</taxon>
        <taxon>Haptista</taxon>
        <taxon>Haptophyta</taxon>
        <taxon>Pavlovophyceae</taxon>
        <taxon>Pavlovales</taxon>
        <taxon>Pavlovaceae</taxon>
        <taxon>Diacronema</taxon>
    </lineage>
</organism>
<dbReference type="OrthoDB" id="272392at2759"/>
<gene>
    <name evidence="9" type="ORF">KFE25_014189</name>
</gene>
<evidence type="ECO:0000259" key="7">
    <source>
        <dbReference type="Pfam" id="PF08221"/>
    </source>
</evidence>
<dbReference type="Pfam" id="PF08221">
    <property type="entry name" value="HTH_9"/>
    <property type="match status" value="1"/>
</dbReference>
<dbReference type="AlphaFoldDB" id="A0A8J6C4A5"/>
<evidence type="ECO:0000256" key="4">
    <source>
        <dbReference type="ARBA" id="ARBA00023242"/>
    </source>
</evidence>
<keyword evidence="2 5" id="KW-0240">DNA-directed RNA polymerase</keyword>
<dbReference type="InterPro" id="IPR055207">
    <property type="entry name" value="POLR3C_WHD"/>
</dbReference>
<evidence type="ECO:0000313" key="10">
    <source>
        <dbReference type="Proteomes" id="UP000751190"/>
    </source>
</evidence>
<accession>A0A8J6C4A5</accession>
<evidence type="ECO:0000256" key="5">
    <source>
        <dbReference type="RuleBase" id="RU367076"/>
    </source>
</evidence>
<dbReference type="PANTHER" id="PTHR12949:SF0">
    <property type="entry name" value="DNA-DIRECTED RNA POLYMERASE III SUBUNIT RPC3"/>
    <property type="match status" value="1"/>
</dbReference>
<dbReference type="GO" id="GO:0003697">
    <property type="term" value="F:single-stranded DNA binding"/>
    <property type="evidence" value="ECO:0007669"/>
    <property type="project" value="UniProtKB-UniRule"/>
</dbReference>
<feature type="domain" description="DNA-directed RNA polymerase III subunit RPC3 winged-helix" evidence="8">
    <location>
        <begin position="574"/>
        <end position="649"/>
    </location>
</feature>
<dbReference type="GO" id="GO:0005666">
    <property type="term" value="C:RNA polymerase III complex"/>
    <property type="evidence" value="ECO:0007669"/>
    <property type="project" value="UniProtKB-UniRule"/>
</dbReference>
<dbReference type="InterPro" id="IPR036388">
    <property type="entry name" value="WH-like_DNA-bd_sf"/>
</dbReference>
<comment type="similarity">
    <text evidence="5">Belongs to the eukaryotic RPC3/POLR3C RNA polymerase subunit family.</text>
</comment>
<evidence type="ECO:0000256" key="1">
    <source>
        <dbReference type="ARBA" id="ARBA00004123"/>
    </source>
</evidence>
<dbReference type="PANTHER" id="PTHR12949">
    <property type="entry name" value="RNA POLYMERASE III DNA DIRECTED -RELATED"/>
    <property type="match status" value="1"/>
</dbReference>
<dbReference type="Gene3D" id="1.10.10.10">
    <property type="entry name" value="Winged helix-like DNA-binding domain superfamily/Winged helix DNA-binding domain"/>
    <property type="match status" value="2"/>
</dbReference>
<dbReference type="Pfam" id="PF22536">
    <property type="entry name" value="WHD_POLR3C"/>
    <property type="match status" value="1"/>
</dbReference>
<reference evidence="9" key="1">
    <citation type="submission" date="2021-05" db="EMBL/GenBank/DDBJ databases">
        <title>The genome of the haptophyte Pavlova lutheri (Diacronema luteri, Pavlovales) - a model for lipid biosynthesis in eukaryotic algae.</title>
        <authorList>
            <person name="Hulatt C.J."/>
            <person name="Posewitz M.C."/>
        </authorList>
    </citation>
    <scope>NUCLEOTIDE SEQUENCE</scope>
    <source>
        <strain evidence="9">NIVA-4/92</strain>
    </source>
</reference>
<keyword evidence="4 5" id="KW-0539">Nucleus</keyword>